<dbReference type="InterPro" id="IPR023801">
    <property type="entry name" value="His_deacetylse_dom"/>
</dbReference>
<evidence type="ECO:0000256" key="2">
    <source>
        <dbReference type="ARBA" id="ARBA00005947"/>
    </source>
</evidence>
<proteinExistence type="inferred from homology"/>
<dbReference type="CDD" id="cd10001">
    <property type="entry name" value="HDAC_classII_APAH"/>
    <property type="match status" value="1"/>
</dbReference>
<keyword evidence="5" id="KW-0862">Zinc</keyword>
<comment type="similarity">
    <text evidence="2">Belongs to the histone deacetylase family.</text>
</comment>
<evidence type="ECO:0000313" key="7">
    <source>
        <dbReference type="EMBL" id="MBP2295764.1"/>
    </source>
</evidence>
<evidence type="ECO:0000256" key="5">
    <source>
        <dbReference type="ARBA" id="ARBA00022833"/>
    </source>
</evidence>
<evidence type="ECO:0000256" key="3">
    <source>
        <dbReference type="ARBA" id="ARBA00022723"/>
    </source>
</evidence>
<organism evidence="7 8">
    <name type="scientific">Azospirillum rugosum</name>
    <dbReference type="NCBI Taxonomy" id="416170"/>
    <lineage>
        <taxon>Bacteria</taxon>
        <taxon>Pseudomonadati</taxon>
        <taxon>Pseudomonadota</taxon>
        <taxon>Alphaproteobacteria</taxon>
        <taxon>Rhodospirillales</taxon>
        <taxon>Azospirillaceae</taxon>
        <taxon>Azospirillum</taxon>
    </lineage>
</organism>
<keyword evidence="8" id="KW-1185">Reference proteome</keyword>
<evidence type="ECO:0000256" key="4">
    <source>
        <dbReference type="ARBA" id="ARBA00022801"/>
    </source>
</evidence>
<gene>
    <name evidence="7" type="ORF">J2851_005577</name>
</gene>
<dbReference type="InterPro" id="IPR037138">
    <property type="entry name" value="His_deacetylse_dom_sf"/>
</dbReference>
<dbReference type="Gene3D" id="3.40.800.20">
    <property type="entry name" value="Histone deacetylase domain"/>
    <property type="match status" value="1"/>
</dbReference>
<sequence>MPNVHPRRPGRGYPRSIVGRAGYHLYDLACPITPDTWTSALWGAHSATSAALQVRDGGERSAYAICRPPGHHAGRDFAGGFCYLNNAAVAAAVLRDKYQRVAIVDIDVHHGNGTQDIFYDRGDVMTISLHGDPAEFYPFFWGYETERGEGDGLGANVNLALPRNAGDNQYLDALHIGLSHLRDFRPQALVVALGLDSYKNDPLAFLQITTTGFERIARVLSSLRLPTVLVQEGGYLCEDLGMNLASFLTGFEAEQLQQA</sequence>
<evidence type="ECO:0000256" key="1">
    <source>
        <dbReference type="ARBA" id="ARBA00001947"/>
    </source>
</evidence>
<evidence type="ECO:0000259" key="6">
    <source>
        <dbReference type="Pfam" id="PF00850"/>
    </source>
</evidence>
<feature type="domain" description="Histone deacetylase" evidence="6">
    <location>
        <begin position="27"/>
        <end position="248"/>
    </location>
</feature>
<dbReference type="SUPFAM" id="SSF52768">
    <property type="entry name" value="Arginase/deacetylase"/>
    <property type="match status" value="1"/>
</dbReference>
<dbReference type="PANTHER" id="PTHR10625:SF17">
    <property type="entry name" value="HISTONE DEACETYLASE 8"/>
    <property type="match status" value="1"/>
</dbReference>
<dbReference type="PRINTS" id="PR01270">
    <property type="entry name" value="HDASUPER"/>
</dbReference>
<accession>A0ABS4ST89</accession>
<evidence type="ECO:0000313" key="8">
    <source>
        <dbReference type="Proteomes" id="UP000781958"/>
    </source>
</evidence>
<protein>
    <submittedName>
        <fullName evidence="7">Acetoin utilization deacetylase AcuC-like enzyme</fullName>
    </submittedName>
</protein>
<name>A0ABS4ST89_9PROT</name>
<dbReference type="InterPro" id="IPR000286">
    <property type="entry name" value="HDACs"/>
</dbReference>
<dbReference type="PANTHER" id="PTHR10625">
    <property type="entry name" value="HISTONE DEACETYLASE HDAC1-RELATED"/>
    <property type="match status" value="1"/>
</dbReference>
<dbReference type="Pfam" id="PF00850">
    <property type="entry name" value="Hist_deacetyl"/>
    <property type="match status" value="1"/>
</dbReference>
<keyword evidence="4" id="KW-0378">Hydrolase</keyword>
<comment type="caution">
    <text evidence="7">The sequence shown here is derived from an EMBL/GenBank/DDBJ whole genome shotgun (WGS) entry which is preliminary data.</text>
</comment>
<reference evidence="7 8" key="1">
    <citation type="submission" date="2021-03" db="EMBL/GenBank/DDBJ databases">
        <title>Genomic Encyclopedia of Type Strains, Phase III (KMG-III): the genomes of soil and plant-associated and newly described type strains.</title>
        <authorList>
            <person name="Whitman W."/>
        </authorList>
    </citation>
    <scope>NUCLEOTIDE SEQUENCE [LARGE SCALE GENOMIC DNA]</scope>
    <source>
        <strain evidence="7 8">IMMIB AFH-6</strain>
    </source>
</reference>
<dbReference type="EMBL" id="JAGINP010000024">
    <property type="protein sequence ID" value="MBP2295764.1"/>
    <property type="molecule type" value="Genomic_DNA"/>
</dbReference>
<keyword evidence="3" id="KW-0479">Metal-binding</keyword>
<dbReference type="InterPro" id="IPR023696">
    <property type="entry name" value="Ureohydrolase_dom_sf"/>
</dbReference>
<comment type="cofactor">
    <cofactor evidence="1">
        <name>Zn(2+)</name>
        <dbReference type="ChEBI" id="CHEBI:29105"/>
    </cofactor>
</comment>
<dbReference type="Proteomes" id="UP000781958">
    <property type="component" value="Unassembled WGS sequence"/>
</dbReference>